<proteinExistence type="inferred from homology"/>
<evidence type="ECO:0000256" key="2">
    <source>
        <dbReference type="ARBA" id="ARBA00010992"/>
    </source>
</evidence>
<reference evidence="9 10" key="1">
    <citation type="submission" date="2023-06" db="EMBL/GenBank/DDBJ databases">
        <title>Black Yeasts Isolated from many extreme environments.</title>
        <authorList>
            <person name="Coleine C."/>
            <person name="Stajich J.E."/>
            <person name="Selbmann L."/>
        </authorList>
    </citation>
    <scope>NUCLEOTIDE SEQUENCE [LARGE SCALE GENOMIC DNA]</scope>
    <source>
        <strain evidence="9 10">CCFEE 5887</strain>
    </source>
</reference>
<dbReference type="PROSITE" id="PS00217">
    <property type="entry name" value="SUGAR_TRANSPORT_2"/>
    <property type="match status" value="1"/>
</dbReference>
<feature type="transmembrane region" description="Helical" evidence="7">
    <location>
        <begin position="116"/>
        <end position="136"/>
    </location>
</feature>
<gene>
    <name evidence="9" type="primary">XUT1_2</name>
    <name evidence="9" type="ORF">LTR25_007743</name>
</gene>
<evidence type="ECO:0000256" key="6">
    <source>
        <dbReference type="ARBA" id="ARBA00023136"/>
    </source>
</evidence>
<feature type="transmembrane region" description="Helical" evidence="7">
    <location>
        <begin position="241"/>
        <end position="258"/>
    </location>
</feature>
<keyword evidence="6 7" id="KW-0472">Membrane</keyword>
<dbReference type="SUPFAM" id="SSF103473">
    <property type="entry name" value="MFS general substrate transporter"/>
    <property type="match status" value="1"/>
</dbReference>
<dbReference type="InterPro" id="IPR005829">
    <property type="entry name" value="Sugar_transporter_CS"/>
</dbReference>
<dbReference type="PROSITE" id="PS50850">
    <property type="entry name" value="MFS"/>
    <property type="match status" value="1"/>
</dbReference>
<dbReference type="InterPro" id="IPR050360">
    <property type="entry name" value="MFS_Sugar_Transporters"/>
</dbReference>
<accession>A0AAV9Q151</accession>
<sequence length="280" mass="30015">MAATEKTINLDGIVGEHDDKGKMEELTADMPSGPMGLIQNPYVSFVAFSIAFAGFMYGYPGGVLSNILTDENFGAHFPKIYANATFKGWVVSSMELSGAVGSIIAAPLADKYSRRYALIQSVAIIIVGTCLLTGAVNSGMIIAGRLICGVGVGILANTAAIYNCEIAPPQLRGTLIAFYMFFLTLGNMLAFFVTYGFHFLGGIRCAPETPYTGPNNSFDPYNDVPAGGCTGQGDGSWRIPLGLQIPFALILGVFVWLAPPSPRWLMMKNRPEEALDIMEK</sequence>
<evidence type="ECO:0000256" key="4">
    <source>
        <dbReference type="ARBA" id="ARBA00022692"/>
    </source>
</evidence>
<evidence type="ECO:0000256" key="5">
    <source>
        <dbReference type="ARBA" id="ARBA00022989"/>
    </source>
</evidence>
<comment type="caution">
    <text evidence="9">The sequence shown here is derived from an EMBL/GenBank/DDBJ whole genome shotgun (WGS) entry which is preliminary data.</text>
</comment>
<dbReference type="AlphaFoldDB" id="A0AAV9Q151"/>
<dbReference type="InterPro" id="IPR005828">
    <property type="entry name" value="MFS_sugar_transport-like"/>
</dbReference>
<evidence type="ECO:0000313" key="10">
    <source>
        <dbReference type="Proteomes" id="UP001345827"/>
    </source>
</evidence>
<evidence type="ECO:0000313" key="9">
    <source>
        <dbReference type="EMBL" id="KAK5533038.1"/>
    </source>
</evidence>
<dbReference type="PANTHER" id="PTHR48022">
    <property type="entry name" value="PLASTIDIC GLUCOSE TRANSPORTER 4"/>
    <property type="match status" value="1"/>
</dbReference>
<comment type="similarity">
    <text evidence="2">Belongs to the major facilitator superfamily. Sugar transporter (TC 2.A.1.1) family.</text>
</comment>
<evidence type="ECO:0000256" key="1">
    <source>
        <dbReference type="ARBA" id="ARBA00004141"/>
    </source>
</evidence>
<dbReference type="PANTHER" id="PTHR48022:SF2">
    <property type="entry name" value="PLASTIDIC GLUCOSE TRANSPORTER 4"/>
    <property type="match status" value="1"/>
</dbReference>
<keyword evidence="5 7" id="KW-1133">Transmembrane helix</keyword>
<keyword evidence="4 7" id="KW-0812">Transmembrane</keyword>
<evidence type="ECO:0000256" key="7">
    <source>
        <dbReference type="SAM" id="Phobius"/>
    </source>
</evidence>
<organism evidence="9 10">
    <name type="scientific">Vermiconidia calcicola</name>
    <dbReference type="NCBI Taxonomy" id="1690605"/>
    <lineage>
        <taxon>Eukaryota</taxon>
        <taxon>Fungi</taxon>
        <taxon>Dikarya</taxon>
        <taxon>Ascomycota</taxon>
        <taxon>Pezizomycotina</taxon>
        <taxon>Dothideomycetes</taxon>
        <taxon>Dothideomycetidae</taxon>
        <taxon>Mycosphaerellales</taxon>
        <taxon>Extremaceae</taxon>
        <taxon>Vermiconidia</taxon>
    </lineage>
</organism>
<dbReference type="Pfam" id="PF00083">
    <property type="entry name" value="Sugar_tr"/>
    <property type="match status" value="1"/>
</dbReference>
<dbReference type="InterPro" id="IPR003663">
    <property type="entry name" value="Sugar/inositol_transpt"/>
</dbReference>
<feature type="transmembrane region" description="Helical" evidence="7">
    <location>
        <begin position="176"/>
        <end position="197"/>
    </location>
</feature>
<dbReference type="GO" id="GO:0005351">
    <property type="term" value="F:carbohydrate:proton symporter activity"/>
    <property type="evidence" value="ECO:0007669"/>
    <property type="project" value="TreeGrafter"/>
</dbReference>
<dbReference type="PRINTS" id="PR00171">
    <property type="entry name" value="SUGRTRNSPORT"/>
</dbReference>
<feature type="domain" description="Major facilitator superfamily (MFS) profile" evidence="8">
    <location>
        <begin position="46"/>
        <end position="280"/>
    </location>
</feature>
<comment type="subcellular location">
    <subcellularLocation>
        <location evidence="1">Membrane</location>
        <topology evidence="1">Multi-pass membrane protein</topology>
    </subcellularLocation>
</comment>
<feature type="transmembrane region" description="Helical" evidence="7">
    <location>
        <begin position="89"/>
        <end position="109"/>
    </location>
</feature>
<evidence type="ECO:0000259" key="8">
    <source>
        <dbReference type="PROSITE" id="PS50850"/>
    </source>
</evidence>
<dbReference type="InterPro" id="IPR020846">
    <property type="entry name" value="MFS_dom"/>
</dbReference>
<dbReference type="Gene3D" id="1.20.1250.20">
    <property type="entry name" value="MFS general substrate transporter like domains"/>
    <property type="match status" value="1"/>
</dbReference>
<keyword evidence="3" id="KW-0813">Transport</keyword>
<dbReference type="Proteomes" id="UP001345827">
    <property type="component" value="Unassembled WGS sequence"/>
</dbReference>
<feature type="transmembrane region" description="Helical" evidence="7">
    <location>
        <begin position="142"/>
        <end position="164"/>
    </location>
</feature>
<feature type="transmembrane region" description="Helical" evidence="7">
    <location>
        <begin position="42"/>
        <end position="59"/>
    </location>
</feature>
<protein>
    <submittedName>
        <fullName evidence="9">Quinate permease</fullName>
    </submittedName>
</protein>
<dbReference type="EMBL" id="JAXLQG010000014">
    <property type="protein sequence ID" value="KAK5533038.1"/>
    <property type="molecule type" value="Genomic_DNA"/>
</dbReference>
<name>A0AAV9Q151_9PEZI</name>
<dbReference type="GO" id="GO:0016020">
    <property type="term" value="C:membrane"/>
    <property type="evidence" value="ECO:0007669"/>
    <property type="project" value="UniProtKB-SubCell"/>
</dbReference>
<keyword evidence="10" id="KW-1185">Reference proteome</keyword>
<evidence type="ECO:0000256" key="3">
    <source>
        <dbReference type="ARBA" id="ARBA00022448"/>
    </source>
</evidence>
<dbReference type="InterPro" id="IPR036259">
    <property type="entry name" value="MFS_trans_sf"/>
</dbReference>